<accession>A0A9Q3UJ04</accession>
<comment type="caution">
    <text evidence="2">The sequence shown here is derived from an EMBL/GenBank/DDBJ whole genome shotgun (WGS) entry which is preliminary data.</text>
</comment>
<dbReference type="EMBL" id="JACVHL010000029">
    <property type="protein sequence ID" value="MCC3807646.1"/>
    <property type="molecule type" value="Genomic_DNA"/>
</dbReference>
<feature type="transmembrane region" description="Helical" evidence="1">
    <location>
        <begin position="169"/>
        <end position="189"/>
    </location>
</feature>
<organism evidence="2 3">
    <name type="scientific">Vibrio parahaemolyticus</name>
    <dbReference type="NCBI Taxonomy" id="670"/>
    <lineage>
        <taxon>Bacteria</taxon>
        <taxon>Pseudomonadati</taxon>
        <taxon>Pseudomonadota</taxon>
        <taxon>Gammaproteobacteria</taxon>
        <taxon>Vibrionales</taxon>
        <taxon>Vibrionaceae</taxon>
        <taxon>Vibrio</taxon>
    </lineage>
</organism>
<keyword evidence="1" id="KW-1133">Transmembrane helix</keyword>
<sequence length="384" mass="43895">MMQLAQRAVLEHTKALKLHRQHYPAEFERVIEKEGKFIRYYSDTPAMLYGEFVLSQLHQHAPMTDDSQDAPLTERFVYVERRDEHYWYIAAYQNGELDQEALGNLTHLLTQFGYAIHHAKRLWVTHEDFYQSYDKEPRCQTLDILFWEKDAQSQYALEAVKAKTVPIKWVIAILAVVLIIAGATTYYQATKPKPVKRSKAEIASAKYLKTYQTRMVDAHVALINARNLLIEASVMPKGMTADKVVLDRQKLVMRVDNKDVKTSTVHQWFETHPTLAAFYDKPDFVLPLPAPTAWQALRPIGYHRLLTESVERLGGVIDVEKTNPINGIPTTTYRIKTTGNLGHIGVLADVLNAPFIALNKLQMSRHDQTLTLDVTIDVQGEPLS</sequence>
<reference evidence="2" key="1">
    <citation type="submission" date="2020-09" db="EMBL/GenBank/DDBJ databases">
        <title>Genome sequence of Vibrio parahaemolyticus isolates.</title>
        <authorList>
            <person name="Hammerl J.A."/>
            <person name="Strauch E."/>
        </authorList>
    </citation>
    <scope>NUCLEOTIDE SEQUENCE</scope>
    <source>
        <strain evidence="2">17-VB00146</strain>
    </source>
</reference>
<dbReference type="Proteomes" id="UP000726777">
    <property type="component" value="Unassembled WGS sequence"/>
</dbReference>
<protein>
    <submittedName>
        <fullName evidence="2">Uncharacterized protein</fullName>
    </submittedName>
</protein>
<name>A0A9Q3UJ04_VIBPH</name>
<keyword evidence="1" id="KW-0812">Transmembrane</keyword>
<keyword evidence="1" id="KW-0472">Membrane</keyword>
<proteinExistence type="predicted"/>
<evidence type="ECO:0000313" key="2">
    <source>
        <dbReference type="EMBL" id="MCC3807646.1"/>
    </source>
</evidence>
<dbReference type="RefSeq" id="WP_228085930.1">
    <property type="nucleotide sequence ID" value="NZ_JACVHL010000029.1"/>
</dbReference>
<dbReference type="AlphaFoldDB" id="A0A9Q3UJ04"/>
<evidence type="ECO:0000313" key="3">
    <source>
        <dbReference type="Proteomes" id="UP000726777"/>
    </source>
</evidence>
<gene>
    <name evidence="2" type="ORF">IB292_21740</name>
</gene>
<evidence type="ECO:0000256" key="1">
    <source>
        <dbReference type="SAM" id="Phobius"/>
    </source>
</evidence>